<comment type="caution">
    <text evidence="1">The sequence shown here is derived from an EMBL/GenBank/DDBJ whole genome shotgun (WGS) entry which is preliminary data.</text>
</comment>
<gene>
    <name evidence="1" type="ORF">HLH35_17275</name>
</gene>
<name>A0A7W4P174_9PROT</name>
<organism evidence="1 2">
    <name type="scientific">Gluconacetobacter asukensis</name>
    <dbReference type="NCBI Taxonomy" id="1017181"/>
    <lineage>
        <taxon>Bacteria</taxon>
        <taxon>Pseudomonadati</taxon>
        <taxon>Pseudomonadota</taxon>
        <taxon>Alphaproteobacteria</taxon>
        <taxon>Acetobacterales</taxon>
        <taxon>Acetobacteraceae</taxon>
        <taxon>Gluconacetobacter</taxon>
    </lineage>
</organism>
<protein>
    <recommendedName>
        <fullName evidence="3">Acetyl-CoA carboxylase biotin carboxyl carrier protein</fullName>
    </recommendedName>
</protein>
<sequence>MTILDQLPALVAAMRRNAVRGLTLGDAESRLTLRLADVTAEAPIAPAAVVAPAVTRALSPEMGIFRQGAEGAQMGAQVACGTILGFVEIGPALLPIPSPVAGTLSAALAEDGAPIGFHAPAFEITDA</sequence>
<dbReference type="EMBL" id="JABEQE010000021">
    <property type="protein sequence ID" value="MBB2173846.1"/>
    <property type="molecule type" value="Genomic_DNA"/>
</dbReference>
<evidence type="ECO:0000313" key="1">
    <source>
        <dbReference type="EMBL" id="MBB2173846.1"/>
    </source>
</evidence>
<proteinExistence type="predicted"/>
<keyword evidence="2" id="KW-1185">Reference proteome</keyword>
<dbReference type="AlphaFoldDB" id="A0A7W4P174"/>
<dbReference type="RefSeq" id="WP_182980331.1">
    <property type="nucleotide sequence ID" value="NZ_BAABGB010000055.1"/>
</dbReference>
<accession>A0A7W4P174</accession>
<evidence type="ECO:0008006" key="3">
    <source>
        <dbReference type="Google" id="ProtNLM"/>
    </source>
</evidence>
<reference evidence="1 2" key="1">
    <citation type="submission" date="2020-04" db="EMBL/GenBank/DDBJ databases">
        <title>Description of novel Gluconacetobacter.</title>
        <authorList>
            <person name="Sombolestani A."/>
        </authorList>
    </citation>
    <scope>NUCLEOTIDE SEQUENCE [LARGE SCALE GENOMIC DNA]</scope>
    <source>
        <strain evidence="1 2">LMG 27724</strain>
    </source>
</reference>
<dbReference type="Proteomes" id="UP000577891">
    <property type="component" value="Unassembled WGS sequence"/>
</dbReference>
<dbReference type="InterPro" id="IPR011053">
    <property type="entry name" value="Single_hybrid_motif"/>
</dbReference>
<evidence type="ECO:0000313" key="2">
    <source>
        <dbReference type="Proteomes" id="UP000577891"/>
    </source>
</evidence>
<dbReference type="SUPFAM" id="SSF51230">
    <property type="entry name" value="Single hybrid motif"/>
    <property type="match status" value="1"/>
</dbReference>